<dbReference type="GO" id="GO:0005634">
    <property type="term" value="C:nucleus"/>
    <property type="evidence" value="ECO:0007669"/>
    <property type="project" value="TreeGrafter"/>
</dbReference>
<evidence type="ECO:0000256" key="2">
    <source>
        <dbReference type="ARBA" id="ARBA00022771"/>
    </source>
</evidence>
<dbReference type="InterPro" id="IPR049730">
    <property type="entry name" value="SNF2/RAD54-like_C"/>
</dbReference>
<evidence type="ECO:0000256" key="6">
    <source>
        <dbReference type="SAM" id="Coils"/>
    </source>
</evidence>
<dbReference type="EMBL" id="JBBCAQ010000010">
    <property type="protein sequence ID" value="KAK7600917.1"/>
    <property type="molecule type" value="Genomic_DNA"/>
</dbReference>
<dbReference type="GO" id="GO:0006974">
    <property type="term" value="P:DNA damage response"/>
    <property type="evidence" value="ECO:0007669"/>
    <property type="project" value="TreeGrafter"/>
</dbReference>
<dbReference type="PROSITE" id="PS51194">
    <property type="entry name" value="HELICASE_CTER"/>
    <property type="match status" value="1"/>
</dbReference>
<dbReference type="InterPro" id="IPR013083">
    <property type="entry name" value="Znf_RING/FYVE/PHD"/>
</dbReference>
<evidence type="ECO:0000256" key="1">
    <source>
        <dbReference type="ARBA" id="ARBA00022723"/>
    </source>
</evidence>
<feature type="domain" description="Helicase C-terminal" evidence="8">
    <location>
        <begin position="1135"/>
        <end position="1275"/>
    </location>
</feature>
<dbReference type="Gene3D" id="3.40.50.300">
    <property type="entry name" value="P-loop containing nucleotide triphosphate hydrolases"/>
    <property type="match status" value="1"/>
</dbReference>
<keyword evidence="1" id="KW-0479">Metal-binding</keyword>
<evidence type="ECO:0000313" key="10">
    <source>
        <dbReference type="Proteomes" id="UP001367676"/>
    </source>
</evidence>
<keyword evidence="3" id="KW-0378">Hydrolase</keyword>
<gene>
    <name evidence="9" type="ORF">V9T40_008358</name>
</gene>
<dbReference type="PANTHER" id="PTHR45865">
    <property type="entry name" value="E3 UBIQUITIN-PROTEIN LIGASE SHPRH FAMILY MEMBER"/>
    <property type="match status" value="1"/>
</dbReference>
<dbReference type="InterPro" id="IPR001965">
    <property type="entry name" value="Znf_PHD"/>
</dbReference>
<dbReference type="Gene3D" id="3.30.40.10">
    <property type="entry name" value="Zinc/RING finger domain, C3HC4 (zinc finger)"/>
    <property type="match status" value="2"/>
</dbReference>
<accession>A0AAN9Y7T1</accession>
<dbReference type="InterPro" id="IPR038718">
    <property type="entry name" value="SNF2-like_sf"/>
</dbReference>
<evidence type="ECO:0008006" key="11">
    <source>
        <dbReference type="Google" id="ProtNLM"/>
    </source>
</evidence>
<dbReference type="GO" id="GO:0000209">
    <property type="term" value="P:protein polyubiquitination"/>
    <property type="evidence" value="ECO:0007669"/>
    <property type="project" value="TreeGrafter"/>
</dbReference>
<feature type="domain" description="RING-type" evidence="7">
    <location>
        <begin position="1057"/>
        <end position="1101"/>
    </location>
</feature>
<dbReference type="CDD" id="cd18793">
    <property type="entry name" value="SF2_C_SNF"/>
    <property type="match status" value="1"/>
</dbReference>
<dbReference type="Proteomes" id="UP001367676">
    <property type="component" value="Unassembled WGS sequence"/>
</dbReference>
<dbReference type="GO" id="GO:0061630">
    <property type="term" value="F:ubiquitin protein ligase activity"/>
    <property type="evidence" value="ECO:0007669"/>
    <property type="project" value="TreeGrafter"/>
</dbReference>
<dbReference type="InterPro" id="IPR014001">
    <property type="entry name" value="Helicase_ATP-bd"/>
</dbReference>
<evidence type="ECO:0000259" key="7">
    <source>
        <dbReference type="PROSITE" id="PS50089"/>
    </source>
</evidence>
<dbReference type="GO" id="GO:0005524">
    <property type="term" value="F:ATP binding"/>
    <property type="evidence" value="ECO:0007669"/>
    <property type="project" value="InterPro"/>
</dbReference>
<dbReference type="InterPro" id="IPR052583">
    <property type="entry name" value="ATP-helicase/E3_Ub-Ligase"/>
</dbReference>
<dbReference type="InterPro" id="IPR011011">
    <property type="entry name" value="Znf_FYVE_PHD"/>
</dbReference>
<protein>
    <recommendedName>
        <fullName evidence="11">E3 ubiquitin-protein ligase SHPRH</fullName>
    </recommendedName>
</protein>
<evidence type="ECO:0000256" key="4">
    <source>
        <dbReference type="ARBA" id="ARBA00022833"/>
    </source>
</evidence>
<dbReference type="InterPro" id="IPR000330">
    <property type="entry name" value="SNF2_N"/>
</dbReference>
<keyword evidence="2 5" id="KW-0863">Zinc-finger</keyword>
<keyword evidence="6" id="KW-0175">Coiled coil</keyword>
<evidence type="ECO:0000256" key="5">
    <source>
        <dbReference type="PROSITE-ProRule" id="PRU00175"/>
    </source>
</evidence>
<evidence type="ECO:0000259" key="8">
    <source>
        <dbReference type="PROSITE" id="PS51194"/>
    </source>
</evidence>
<evidence type="ECO:0000256" key="3">
    <source>
        <dbReference type="ARBA" id="ARBA00022801"/>
    </source>
</evidence>
<reference evidence="9 10" key="1">
    <citation type="submission" date="2024-03" db="EMBL/GenBank/DDBJ databases">
        <title>Adaptation during the transition from Ophiocordyceps entomopathogen to insect associate is accompanied by gene loss and intensified selection.</title>
        <authorList>
            <person name="Ward C.M."/>
            <person name="Onetto C.A."/>
            <person name="Borneman A.R."/>
        </authorList>
    </citation>
    <scope>NUCLEOTIDE SEQUENCE [LARGE SCALE GENOMIC DNA]</scope>
    <source>
        <strain evidence="9">AWRI1</strain>
        <tissue evidence="9">Single Adult Female</tissue>
    </source>
</reference>
<feature type="coiled-coil region" evidence="6">
    <location>
        <begin position="745"/>
        <end position="787"/>
    </location>
</feature>
<dbReference type="SUPFAM" id="SSF57850">
    <property type="entry name" value="RING/U-box"/>
    <property type="match status" value="1"/>
</dbReference>
<dbReference type="Pfam" id="PF00176">
    <property type="entry name" value="SNF2-rel_dom"/>
    <property type="match status" value="1"/>
</dbReference>
<dbReference type="GO" id="GO:0016787">
    <property type="term" value="F:hydrolase activity"/>
    <property type="evidence" value="ECO:0007669"/>
    <property type="project" value="UniProtKB-KW"/>
</dbReference>
<dbReference type="SMART" id="SM00184">
    <property type="entry name" value="RING"/>
    <property type="match status" value="1"/>
</dbReference>
<dbReference type="SUPFAM" id="SSF52540">
    <property type="entry name" value="P-loop containing nucleoside triphosphate hydrolases"/>
    <property type="match status" value="3"/>
</dbReference>
<dbReference type="PROSITE" id="PS50089">
    <property type="entry name" value="ZF_RING_2"/>
    <property type="match status" value="1"/>
</dbReference>
<dbReference type="SMART" id="SM00490">
    <property type="entry name" value="HELICc"/>
    <property type="match status" value="1"/>
</dbReference>
<dbReference type="InterPro" id="IPR001841">
    <property type="entry name" value="Znf_RING"/>
</dbReference>
<dbReference type="SMART" id="SM00487">
    <property type="entry name" value="DEXDc"/>
    <property type="match status" value="1"/>
</dbReference>
<organism evidence="9 10">
    <name type="scientific">Parthenolecanium corni</name>
    <dbReference type="NCBI Taxonomy" id="536013"/>
    <lineage>
        <taxon>Eukaryota</taxon>
        <taxon>Metazoa</taxon>
        <taxon>Ecdysozoa</taxon>
        <taxon>Arthropoda</taxon>
        <taxon>Hexapoda</taxon>
        <taxon>Insecta</taxon>
        <taxon>Pterygota</taxon>
        <taxon>Neoptera</taxon>
        <taxon>Paraneoptera</taxon>
        <taxon>Hemiptera</taxon>
        <taxon>Sternorrhyncha</taxon>
        <taxon>Coccoidea</taxon>
        <taxon>Coccidae</taxon>
        <taxon>Parthenolecanium</taxon>
    </lineage>
</organism>
<evidence type="ECO:0000313" key="9">
    <source>
        <dbReference type="EMBL" id="KAK7600917.1"/>
    </source>
</evidence>
<dbReference type="GO" id="GO:0008270">
    <property type="term" value="F:zinc ion binding"/>
    <property type="evidence" value="ECO:0007669"/>
    <property type="project" value="UniProtKB-KW"/>
</dbReference>
<dbReference type="InterPro" id="IPR048686">
    <property type="entry name" value="SHPRH_helical_1st"/>
</dbReference>
<name>A0AAN9Y7T1_9HEMI</name>
<keyword evidence="4" id="KW-0862">Zinc</keyword>
<dbReference type="Pfam" id="PF00271">
    <property type="entry name" value="Helicase_C"/>
    <property type="match status" value="1"/>
</dbReference>
<dbReference type="PANTHER" id="PTHR45865:SF1">
    <property type="entry name" value="E3 UBIQUITIN-PROTEIN LIGASE SHPRH"/>
    <property type="match status" value="1"/>
</dbReference>
<keyword evidence="10" id="KW-1185">Reference proteome</keyword>
<proteinExistence type="predicted"/>
<dbReference type="InterPro" id="IPR027417">
    <property type="entry name" value="P-loop_NTPase"/>
</dbReference>
<sequence>MSRDSNSADEVAPDNFKTIQTFFVETEKISRNISFAKSDLGSLSIFSTLRPYQRDTVHWMIDKERSRKYVQKYQVLITLQNFLIQLSVGPWHISLPPGGILADEMGLGKTVELLACILGNQKKKEPSDSVTLPISPSISSAESISSKKRKANSVPAFLQKKPRLSNIKQNPVLKKGIEYLLQDYFLQFKNKVVNKGTTTLSEKSLTELEISFKIILLNQFFNHVPDSYSKSQVWGYLISEFEVDRIDSIGYSILSKDSERNSKPISIASDDVKLSNGDAVETLFSVNEFISDKIMKKFEKEFRSKLAYGLTVAKSISIPLLERDDMRCRCGSNKVFGEKITCTKCGLSQHLTCVGMSVDANSNDYLCPVCWMDEPPIESAATLIMVPPSLAVQWQNEIVKHAGDLNLKVFLYEGVNKNYLLPPLMAEYDIVLVTFSTLRSEISFVTNKTRPLRHMKRYNSFVTPLTCINWWRACIDEAQIVETVNQVSKMTAHLKYVHCWAVTGTPIEKSLHDLNGLVTFLRVQQFENSHKAWNALVSKDQTWLHELFAHLMRRKTKTEVGDQLALPQLTTNTIWLSFPPVEGYFYKSTHNSSMKTFFQKLSHTTIENIDQPLKKANPRTVSALLQPLLSLRQACVCPFLVNSSMTKFNLNKKSTMRELLPKMTQKTKSDCEDALRLYVMFVNGAAAIHMSSGNYGEAVMLYRNVLNKMKAFEVLTPDSFQTIHIMHNLLEAASEDPTVELFDEEKEFSLRIEELEKKLLGKKQELVEAKQQQLNKFTSEMENLLKGNNLNTFSWWSTFINQLNFDEILPKIHEALETRHIELTGGWKMKLRSAHHLSESLKYWLSDVVEKRSVTMLFLKQITNYDRLENLWITAENCHIRKADPRSTCLFCRMENVMLKYEALIFNMGSNEENHNGNKNLNPIDWKMSASECILNVLISSYRQTFGQNVDTLNANDQLHAVELLKKEFKQIRAIWSRQSDLVHVYDEIRMAKSIYDITAENASIDDDNAIVEYKLLDYEMKSKAAFEQVQSKHGSLQYLKNLEKKYEKDDDIEESCPVCQNAIDETRAVLVCGHFTCYCCMQSLVQHGRYIDRIQCPMCRIYTPMSSVTHVYGGGTSEYDMSHVNGNFPIKVRAITAKIMDLVREDKDVKILLFSTWRKVLANMESALKANNISHIRFCASSSLTTFKTKKNMNVLLLLLRSGSKGLNITEASHVIFAEPALNLSDENQAIGRIYRLGQSKNMTVHKFIIKRSIEHQIYRMNEEMKGNSEKNYTLFHLKNDSMQCTKHYFSQAY</sequence>
<comment type="caution">
    <text evidence="9">The sequence shown here is derived from an EMBL/GenBank/DDBJ whole genome shotgun (WGS) entry which is preliminary data.</text>
</comment>
<dbReference type="InterPro" id="IPR001650">
    <property type="entry name" value="Helicase_C-like"/>
</dbReference>
<dbReference type="Gene3D" id="3.40.50.10810">
    <property type="entry name" value="Tandem AAA-ATPase domain"/>
    <property type="match status" value="2"/>
</dbReference>
<dbReference type="SMART" id="SM00249">
    <property type="entry name" value="PHD"/>
    <property type="match status" value="1"/>
</dbReference>
<dbReference type="Pfam" id="PF21325">
    <property type="entry name" value="SHPRH_helical-1st"/>
    <property type="match status" value="1"/>
</dbReference>
<dbReference type="SUPFAM" id="SSF57903">
    <property type="entry name" value="FYVE/PHD zinc finger"/>
    <property type="match status" value="1"/>
</dbReference>